<dbReference type="Gene3D" id="3.40.30.10">
    <property type="entry name" value="Glutaredoxin"/>
    <property type="match status" value="1"/>
</dbReference>
<dbReference type="Pfam" id="PF00085">
    <property type="entry name" value="Thioredoxin"/>
    <property type="match status" value="1"/>
</dbReference>
<keyword evidence="4" id="KW-1185">Reference proteome</keyword>
<evidence type="ECO:0000259" key="2">
    <source>
        <dbReference type="Pfam" id="PF00085"/>
    </source>
</evidence>
<name>A0ABQ8UEF1_9EUKA</name>
<proteinExistence type="predicted"/>
<protein>
    <submittedName>
        <fullName evidence="3">ATP binding protein</fullName>
    </submittedName>
</protein>
<sequence>MADLGGDGGRDGDLERLRQKRLQEMKEKQSMAQRLLSEGHGQLREIQEQEFLNEVTHTEKCIVHFFHSDFARCRLLDDHLQRVAKKYVELKVLKMNVEKSPFFVAKLRVQVLPCLCYFKKGNNTGRLIGFDGLEGGDNFQTSALEEELERAGMIDDVKPDAAQLRDQLREHYEEKRSVHVGTGGGSAPEINDDDLDWS</sequence>
<dbReference type="InterPro" id="IPR013766">
    <property type="entry name" value="Thioredoxin_domain"/>
</dbReference>
<evidence type="ECO:0000313" key="4">
    <source>
        <dbReference type="Proteomes" id="UP001141327"/>
    </source>
</evidence>
<comment type="caution">
    <text evidence="3">The sequence shown here is derived from an EMBL/GenBank/DDBJ whole genome shotgun (WGS) entry which is preliminary data.</text>
</comment>
<evidence type="ECO:0000256" key="1">
    <source>
        <dbReference type="SAM" id="MobiDB-lite"/>
    </source>
</evidence>
<feature type="region of interest" description="Disordered" evidence="1">
    <location>
        <begin position="174"/>
        <end position="198"/>
    </location>
</feature>
<evidence type="ECO:0000313" key="3">
    <source>
        <dbReference type="EMBL" id="KAJ4456757.1"/>
    </source>
</evidence>
<dbReference type="PANTHER" id="PTHR21148">
    <property type="entry name" value="THIOREDOXIN DOMAIN-CONTAINING PROTEIN 9"/>
    <property type="match status" value="1"/>
</dbReference>
<dbReference type="Proteomes" id="UP001141327">
    <property type="component" value="Unassembled WGS sequence"/>
</dbReference>
<feature type="domain" description="Thioredoxin" evidence="2">
    <location>
        <begin position="45"/>
        <end position="129"/>
    </location>
</feature>
<reference evidence="3" key="1">
    <citation type="journal article" date="2022" name="bioRxiv">
        <title>Genomics of Preaxostyla Flagellates Illuminates Evolutionary Transitions and the Path Towards Mitochondrial Loss.</title>
        <authorList>
            <person name="Novak L.V.F."/>
            <person name="Treitli S.C."/>
            <person name="Pyrih J."/>
            <person name="Halakuc P."/>
            <person name="Pipaliya S.V."/>
            <person name="Vacek V."/>
            <person name="Brzon O."/>
            <person name="Soukal P."/>
            <person name="Eme L."/>
            <person name="Dacks J.B."/>
            <person name="Karnkowska A."/>
            <person name="Elias M."/>
            <person name="Hampl V."/>
        </authorList>
    </citation>
    <scope>NUCLEOTIDE SEQUENCE</scope>
    <source>
        <strain evidence="3">RCP-MX</strain>
    </source>
</reference>
<accession>A0ABQ8UEF1</accession>
<dbReference type="SUPFAM" id="SSF52833">
    <property type="entry name" value="Thioredoxin-like"/>
    <property type="match status" value="1"/>
</dbReference>
<dbReference type="CDD" id="cd02989">
    <property type="entry name" value="Phd_like_TxnDC9"/>
    <property type="match status" value="1"/>
</dbReference>
<organism evidence="3 4">
    <name type="scientific">Paratrimastix pyriformis</name>
    <dbReference type="NCBI Taxonomy" id="342808"/>
    <lineage>
        <taxon>Eukaryota</taxon>
        <taxon>Metamonada</taxon>
        <taxon>Preaxostyla</taxon>
        <taxon>Paratrimastigidae</taxon>
        <taxon>Paratrimastix</taxon>
    </lineage>
</organism>
<dbReference type="EMBL" id="JAPMOS010000061">
    <property type="protein sequence ID" value="KAJ4456757.1"/>
    <property type="molecule type" value="Genomic_DNA"/>
</dbReference>
<dbReference type="InterPro" id="IPR036249">
    <property type="entry name" value="Thioredoxin-like_sf"/>
</dbReference>
<gene>
    <name evidence="3" type="ORF">PAPYR_7876</name>
</gene>